<dbReference type="Gene3D" id="3.90.220.20">
    <property type="entry name" value="DNA methylase specificity domains"/>
    <property type="match status" value="2"/>
</dbReference>
<dbReference type="EMBL" id="CP123384">
    <property type="protein sequence ID" value="XCC93676.1"/>
    <property type="molecule type" value="Genomic_DNA"/>
</dbReference>
<reference evidence="5" key="1">
    <citation type="submission" date="2023-02" db="EMBL/GenBank/DDBJ databases">
        <title>Description and genomic characterization of Salipiger bruguierae sp. nov., isolated from the sediment of mangrove plant Bruguiera sexangula.</title>
        <authorList>
            <person name="Long M."/>
        </authorList>
    </citation>
    <scope>NUCLEOTIDE SEQUENCE</scope>
    <source>
        <strain evidence="5">H15</strain>
    </source>
</reference>
<keyword evidence="5" id="KW-0540">Nuclease</keyword>
<dbReference type="REBASE" id="847022">
    <property type="entry name" value="S.SspH15ORF265P"/>
</dbReference>
<dbReference type="InterPro" id="IPR052021">
    <property type="entry name" value="Type-I_RS_S_subunit"/>
</dbReference>
<name>A0AAU8AGG6_9RHOB</name>
<keyword evidence="5" id="KW-0378">Hydrolase</keyword>
<dbReference type="GO" id="GO:0009307">
    <property type="term" value="P:DNA restriction-modification system"/>
    <property type="evidence" value="ECO:0007669"/>
    <property type="project" value="UniProtKB-KW"/>
</dbReference>
<dbReference type="GO" id="GO:0004519">
    <property type="term" value="F:endonuclease activity"/>
    <property type="evidence" value="ECO:0007669"/>
    <property type="project" value="UniProtKB-KW"/>
</dbReference>
<protein>
    <submittedName>
        <fullName evidence="5">Restriction endonuclease subunit S</fullName>
        <ecNumber evidence="5">3.1.21.-</ecNumber>
    </submittedName>
</protein>
<keyword evidence="2" id="KW-0680">Restriction system</keyword>
<evidence type="ECO:0000313" key="5">
    <source>
        <dbReference type="EMBL" id="XCC93676.1"/>
    </source>
</evidence>
<gene>
    <name evidence="5" type="ORF">PVT71_00275</name>
</gene>
<feature type="domain" description="Type I restriction modification DNA specificity" evidence="4">
    <location>
        <begin position="63"/>
        <end position="169"/>
    </location>
</feature>
<dbReference type="SUPFAM" id="SSF116734">
    <property type="entry name" value="DNA methylase specificity domain"/>
    <property type="match status" value="2"/>
</dbReference>
<dbReference type="InterPro" id="IPR000055">
    <property type="entry name" value="Restrct_endonuc_typeI_TRD"/>
</dbReference>
<evidence type="ECO:0000256" key="2">
    <source>
        <dbReference type="ARBA" id="ARBA00022747"/>
    </source>
</evidence>
<evidence type="ECO:0000256" key="3">
    <source>
        <dbReference type="ARBA" id="ARBA00023125"/>
    </source>
</evidence>
<dbReference type="Pfam" id="PF01420">
    <property type="entry name" value="Methylase_S"/>
    <property type="match status" value="1"/>
</dbReference>
<dbReference type="InterPro" id="IPR044946">
    <property type="entry name" value="Restrct_endonuc_typeI_TRD_sf"/>
</dbReference>
<dbReference type="GO" id="GO:0003677">
    <property type="term" value="F:DNA binding"/>
    <property type="evidence" value="ECO:0007669"/>
    <property type="project" value="UniProtKB-KW"/>
</dbReference>
<dbReference type="RefSeq" id="WP_353472498.1">
    <property type="nucleotide sequence ID" value="NZ_CP123384.1"/>
</dbReference>
<dbReference type="EC" id="3.1.21.-" evidence="5"/>
<accession>A0AAU8AGG6</accession>
<proteinExistence type="inferred from homology"/>
<dbReference type="GO" id="GO:0016787">
    <property type="term" value="F:hydrolase activity"/>
    <property type="evidence" value="ECO:0007669"/>
    <property type="project" value="UniProtKB-KW"/>
</dbReference>
<dbReference type="AlphaFoldDB" id="A0AAU8AGG6"/>
<comment type="similarity">
    <text evidence="1">Belongs to the type-I restriction system S methylase family.</text>
</comment>
<keyword evidence="3" id="KW-0238">DNA-binding</keyword>
<sequence length="396" mass="43797">MTWQLAPLGEVLTPIQTWNPRRASSSEVFDYIDLSSVDRDEKAIMAPTPTIPSEAPSRARQLVKSGDILVSTVRPNLNAVAVVEEDLHGATASTGFSVLRPDEKRAVSRYIYHWVRTPSFVADMVRKATGASYPAVSDKIVAESLFPLPPLEEQRRIAGILDAADALRRRRREALALLDTLPGAIFAEMFGVLMTSNRFPRGPLRNLIAGFDTGKNLAPASDEAGTRYRVLKVSAVTKGEFIESESKPLPAEYTPPASHFVKPGDLLFSRANTSSLIGATAMVEKVSNNIVLPDKIWRFCVNEAKAEPIFLHYLFGTRKFRDEVSQRATGSSGSMKNISKEKVLSIEVGQPPVEMQREFSRRIRIARGMRTQVTEHLSELENLFASLQSRAFAGEL</sequence>
<evidence type="ECO:0000256" key="1">
    <source>
        <dbReference type="ARBA" id="ARBA00010923"/>
    </source>
</evidence>
<organism evidence="5">
    <name type="scientific">Alloyangia sp. H15</name>
    <dbReference type="NCBI Taxonomy" id="3029062"/>
    <lineage>
        <taxon>Bacteria</taxon>
        <taxon>Pseudomonadati</taxon>
        <taxon>Pseudomonadota</taxon>
        <taxon>Alphaproteobacteria</taxon>
        <taxon>Rhodobacterales</taxon>
        <taxon>Roseobacteraceae</taxon>
        <taxon>Alloyangia</taxon>
    </lineage>
</organism>
<dbReference type="PANTHER" id="PTHR30408:SF12">
    <property type="entry name" value="TYPE I RESTRICTION ENZYME MJAVIII SPECIFICITY SUBUNIT"/>
    <property type="match status" value="1"/>
</dbReference>
<keyword evidence="5" id="KW-0255">Endonuclease</keyword>
<evidence type="ECO:0000259" key="4">
    <source>
        <dbReference type="Pfam" id="PF01420"/>
    </source>
</evidence>
<dbReference type="PANTHER" id="PTHR30408">
    <property type="entry name" value="TYPE-1 RESTRICTION ENZYME ECOKI SPECIFICITY PROTEIN"/>
    <property type="match status" value="1"/>
</dbReference>